<dbReference type="Proteomes" id="UP001383192">
    <property type="component" value="Unassembled WGS sequence"/>
</dbReference>
<organism evidence="6 7">
    <name type="scientific">Paramarasmius palmivorus</name>
    <dbReference type="NCBI Taxonomy" id="297713"/>
    <lineage>
        <taxon>Eukaryota</taxon>
        <taxon>Fungi</taxon>
        <taxon>Dikarya</taxon>
        <taxon>Basidiomycota</taxon>
        <taxon>Agaricomycotina</taxon>
        <taxon>Agaricomycetes</taxon>
        <taxon>Agaricomycetidae</taxon>
        <taxon>Agaricales</taxon>
        <taxon>Marasmiineae</taxon>
        <taxon>Marasmiaceae</taxon>
        <taxon>Paramarasmius</taxon>
    </lineage>
</organism>
<evidence type="ECO:0000256" key="1">
    <source>
        <dbReference type="ARBA" id="ARBA00022723"/>
    </source>
</evidence>
<sequence length="946" mass="107359">MGLFKFASSRQASEPEAEAEGITVSVRCGIPSEEEGLGSKIVDVFSSGVTSTNSAWSYVNAYYSENQGTIENVITKMLTVQIDCQAAEEGMRVVANGLKALCKVHPFIGAAVLSFNAVVILHLKRRDNDKKVLAVHARIQDALSVLFHLRKMKHSDELGSDGVSVEHRMKHLMARIDKDIQETGSMCDLYRKKNCISKTVKATVYEHRFAEKATLFIQYRDELLDALSLHTALGVDAANNKLDRQQSQLDRMESKLDEMLHFFRQLDTPQEKDARKLLDDVGGAEKCLDSDEHVTELLCLCGSEPSAKASVDVEAIVAETRTNVLKELDEDLDCALNRHMQLFERKLEVQRQELEEAIKNSEKNIIAAMQSGAHERIRNEDLRHVWKEMNWRGSVKARHFVLALHDYYNDEVTASKSAGEHTRPVSTEVPDFMKGDKWALAYININHVQPILEAFDDDGTGFITIKEVNAFVESRPNGWSLPHWIAYWAAGWHPSIDQYKHHIYRLVQDMIKCARRTLPENRRVVDQYLAHQNFDRIELLLRSTRSLSHTFTADRYLSEAIDTYTNAEQKRLERALEHMAYEIDTPEVVSLVTGPGRIERFIFPLVYLLLRRQRTIVDLATEHILDPDEFVTMTTTLMSVFEVLDDRIEGLASVFRQAHVDVRGRFENFAFGMLRLSYDLDDQQCELRHNTLCTWQPTRSLYHQDLFTTYLDDNFENPLSVLKHQLVMPSTVEQDSSACTWHLGCVCDACNKEIFGERIMCLDCISDSYGENINLCSRCCAKSLSKGVFTHSPSHLMMKLHHAVFNAELAWMIPKARSTNERIKLRATSEAEPAARLQQSALRRSNMIKRNMLADGGPTARETFICAECERREVSISPDHSSTHTLLKLRGPQTAKPTSAEARLSSLESRLAAVESKLGGLEIMESRLAGIENLLQQLLSSKRVEA</sequence>
<feature type="domain" description="EF-hand" evidence="5">
    <location>
        <begin position="443"/>
        <end position="478"/>
    </location>
</feature>
<dbReference type="Gene3D" id="3.30.60.90">
    <property type="match status" value="1"/>
</dbReference>
<dbReference type="EMBL" id="JAYKXP010000029">
    <property type="protein sequence ID" value="KAK7043094.1"/>
    <property type="molecule type" value="Genomic_DNA"/>
</dbReference>
<keyword evidence="4" id="KW-0175">Coiled coil</keyword>
<reference evidence="6 7" key="1">
    <citation type="submission" date="2024-01" db="EMBL/GenBank/DDBJ databases">
        <title>A draft genome for a cacao thread blight-causing isolate of Paramarasmius palmivorus.</title>
        <authorList>
            <person name="Baruah I.K."/>
            <person name="Bukari Y."/>
            <person name="Amoako-Attah I."/>
            <person name="Meinhardt L.W."/>
            <person name="Bailey B.A."/>
            <person name="Cohen S.P."/>
        </authorList>
    </citation>
    <scope>NUCLEOTIDE SEQUENCE [LARGE SCALE GENOMIC DNA]</scope>
    <source>
        <strain evidence="6 7">GH-12</strain>
    </source>
</reference>
<dbReference type="GO" id="GO:0005509">
    <property type="term" value="F:calcium ion binding"/>
    <property type="evidence" value="ECO:0007669"/>
    <property type="project" value="InterPro"/>
</dbReference>
<comment type="caution">
    <text evidence="6">The sequence shown here is derived from an EMBL/GenBank/DDBJ whole genome shotgun (WGS) entry which is preliminary data.</text>
</comment>
<gene>
    <name evidence="6" type="ORF">VNI00_008448</name>
</gene>
<dbReference type="InterPro" id="IPR002048">
    <property type="entry name" value="EF_hand_dom"/>
</dbReference>
<name>A0AAW0CY24_9AGAR</name>
<keyword evidence="3" id="KW-0862">Zinc</keyword>
<dbReference type="SUPFAM" id="SSF57850">
    <property type="entry name" value="RING/U-box"/>
    <property type="match status" value="1"/>
</dbReference>
<evidence type="ECO:0000256" key="3">
    <source>
        <dbReference type="ARBA" id="ARBA00022833"/>
    </source>
</evidence>
<evidence type="ECO:0000256" key="4">
    <source>
        <dbReference type="SAM" id="Coils"/>
    </source>
</evidence>
<dbReference type="InterPro" id="IPR043145">
    <property type="entry name" value="Znf_ZZ_sf"/>
</dbReference>
<evidence type="ECO:0000256" key="2">
    <source>
        <dbReference type="ARBA" id="ARBA00022771"/>
    </source>
</evidence>
<keyword evidence="1" id="KW-0479">Metal-binding</keyword>
<evidence type="ECO:0000313" key="7">
    <source>
        <dbReference type="Proteomes" id="UP001383192"/>
    </source>
</evidence>
<proteinExistence type="predicted"/>
<feature type="coiled-coil region" evidence="4">
    <location>
        <begin position="325"/>
        <end position="371"/>
    </location>
</feature>
<dbReference type="PROSITE" id="PS00018">
    <property type="entry name" value="EF_HAND_1"/>
    <property type="match status" value="1"/>
</dbReference>
<protein>
    <recommendedName>
        <fullName evidence="5">EF-hand domain-containing protein</fullName>
    </recommendedName>
</protein>
<keyword evidence="7" id="KW-1185">Reference proteome</keyword>
<dbReference type="AlphaFoldDB" id="A0AAW0CY24"/>
<dbReference type="PROSITE" id="PS50222">
    <property type="entry name" value="EF_HAND_2"/>
    <property type="match status" value="1"/>
</dbReference>
<dbReference type="CDD" id="cd02249">
    <property type="entry name" value="ZZ"/>
    <property type="match status" value="1"/>
</dbReference>
<dbReference type="GO" id="GO:0008270">
    <property type="term" value="F:zinc ion binding"/>
    <property type="evidence" value="ECO:0007669"/>
    <property type="project" value="UniProtKB-KW"/>
</dbReference>
<dbReference type="InterPro" id="IPR018247">
    <property type="entry name" value="EF_Hand_1_Ca_BS"/>
</dbReference>
<evidence type="ECO:0000259" key="5">
    <source>
        <dbReference type="PROSITE" id="PS50222"/>
    </source>
</evidence>
<keyword evidence="2" id="KW-0863">Zinc-finger</keyword>
<evidence type="ECO:0000313" key="6">
    <source>
        <dbReference type="EMBL" id="KAK7043094.1"/>
    </source>
</evidence>
<accession>A0AAW0CY24</accession>